<feature type="transmembrane region" description="Helical" evidence="12">
    <location>
        <begin position="220"/>
        <end position="242"/>
    </location>
</feature>
<feature type="transmembrane region" description="Helical" evidence="12">
    <location>
        <begin position="248"/>
        <end position="272"/>
    </location>
</feature>
<evidence type="ECO:0000313" key="14">
    <source>
        <dbReference type="EMBL" id="AKK19881.1"/>
    </source>
</evidence>
<dbReference type="PANTHER" id="PTHR23502:SF43">
    <property type="entry name" value="MULTIDRUG TRANSPORTER MDFA"/>
    <property type="match status" value="1"/>
</dbReference>
<dbReference type="PROSITE" id="PS50850">
    <property type="entry name" value="MFS"/>
    <property type="match status" value="1"/>
</dbReference>
<evidence type="ECO:0000256" key="11">
    <source>
        <dbReference type="ARBA" id="ARBA00040126"/>
    </source>
</evidence>
<dbReference type="GO" id="GO:0015385">
    <property type="term" value="F:sodium:proton antiporter activity"/>
    <property type="evidence" value="ECO:0007669"/>
    <property type="project" value="TreeGrafter"/>
</dbReference>
<feature type="transmembrane region" description="Helical" evidence="12">
    <location>
        <begin position="373"/>
        <end position="394"/>
    </location>
</feature>
<dbReference type="GO" id="GO:0005886">
    <property type="term" value="C:plasma membrane"/>
    <property type="evidence" value="ECO:0007669"/>
    <property type="project" value="UniProtKB-SubCell"/>
</dbReference>
<evidence type="ECO:0000313" key="15">
    <source>
        <dbReference type="Proteomes" id="UP000035503"/>
    </source>
</evidence>
<dbReference type="GO" id="GO:0046677">
    <property type="term" value="P:response to antibiotic"/>
    <property type="evidence" value="ECO:0007669"/>
    <property type="project" value="UniProtKB-KW"/>
</dbReference>
<organism evidence="14 15">
    <name type="scientific">Candidatus Liberibacter africanus PTSAPSY</name>
    <dbReference type="NCBI Taxonomy" id="1277257"/>
    <lineage>
        <taxon>Bacteria</taxon>
        <taxon>Pseudomonadati</taxon>
        <taxon>Pseudomonadota</taxon>
        <taxon>Alphaproteobacteria</taxon>
        <taxon>Hyphomicrobiales</taxon>
        <taxon>Rhizobiaceae</taxon>
        <taxon>Liberibacter</taxon>
    </lineage>
</organism>
<feature type="transmembrane region" description="Helical" evidence="12">
    <location>
        <begin position="9"/>
        <end position="27"/>
    </location>
</feature>
<accession>A0A0G3I210</accession>
<dbReference type="InterPro" id="IPR036259">
    <property type="entry name" value="MFS_trans_sf"/>
</dbReference>
<feature type="transmembrane region" description="Helical" evidence="12">
    <location>
        <begin position="47"/>
        <end position="66"/>
    </location>
</feature>
<name>A0A0G3I210_LIBAF</name>
<dbReference type="PATRIC" id="fig|1277257.4.peg.273"/>
<dbReference type="KEGG" id="lau:G293_01245"/>
<dbReference type="AlphaFoldDB" id="A0A0G3I210"/>
<dbReference type="SUPFAM" id="SSF103473">
    <property type="entry name" value="MFS general substrate transporter"/>
    <property type="match status" value="1"/>
</dbReference>
<dbReference type="PANTHER" id="PTHR23502">
    <property type="entry name" value="MAJOR FACILITATOR SUPERFAMILY"/>
    <property type="match status" value="1"/>
</dbReference>
<evidence type="ECO:0000256" key="5">
    <source>
        <dbReference type="ARBA" id="ARBA00022519"/>
    </source>
</evidence>
<keyword evidence="9" id="KW-0046">Antibiotic resistance</keyword>
<comment type="subunit">
    <text evidence="2">Monomer.</text>
</comment>
<protein>
    <recommendedName>
        <fullName evidence="11">Multidrug transporter MdfA</fullName>
    </recommendedName>
</protein>
<feature type="transmembrane region" description="Helical" evidence="12">
    <location>
        <begin position="309"/>
        <end position="334"/>
    </location>
</feature>
<keyword evidence="6 12" id="KW-0812">Transmembrane</keyword>
<dbReference type="InterPro" id="IPR020846">
    <property type="entry name" value="MFS_dom"/>
</dbReference>
<dbReference type="InterPro" id="IPR011701">
    <property type="entry name" value="MFS"/>
</dbReference>
<feature type="domain" description="Major facilitator superfamily (MFS) profile" evidence="13">
    <location>
        <begin position="12"/>
        <end position="406"/>
    </location>
</feature>
<evidence type="ECO:0000256" key="1">
    <source>
        <dbReference type="ARBA" id="ARBA00004429"/>
    </source>
</evidence>
<dbReference type="Pfam" id="PF07690">
    <property type="entry name" value="MFS_1"/>
    <property type="match status" value="1"/>
</dbReference>
<comment type="subcellular location">
    <subcellularLocation>
        <location evidence="1">Cell inner membrane</location>
        <topology evidence="1">Multi-pass membrane protein</topology>
    </subcellularLocation>
</comment>
<evidence type="ECO:0000256" key="9">
    <source>
        <dbReference type="ARBA" id="ARBA00023251"/>
    </source>
</evidence>
<keyword evidence="3" id="KW-0813">Transport</keyword>
<evidence type="ECO:0000256" key="10">
    <source>
        <dbReference type="ARBA" id="ARBA00038406"/>
    </source>
</evidence>
<dbReference type="RefSeq" id="WP_244464426.1">
    <property type="nucleotide sequence ID" value="NZ_CP004021.1"/>
</dbReference>
<evidence type="ECO:0000256" key="3">
    <source>
        <dbReference type="ARBA" id="ARBA00022448"/>
    </source>
</evidence>
<feature type="transmembrane region" description="Helical" evidence="12">
    <location>
        <begin position="284"/>
        <end position="303"/>
    </location>
</feature>
<feature type="transmembrane region" description="Helical" evidence="12">
    <location>
        <begin position="164"/>
        <end position="185"/>
    </location>
</feature>
<dbReference type="EMBL" id="CP004021">
    <property type="protein sequence ID" value="AKK19881.1"/>
    <property type="molecule type" value="Genomic_DNA"/>
</dbReference>
<evidence type="ECO:0000256" key="12">
    <source>
        <dbReference type="SAM" id="Phobius"/>
    </source>
</evidence>
<proteinExistence type="inferred from homology"/>
<dbReference type="Gene3D" id="1.20.1720.10">
    <property type="entry name" value="Multidrug resistance protein D"/>
    <property type="match status" value="1"/>
</dbReference>
<evidence type="ECO:0000256" key="7">
    <source>
        <dbReference type="ARBA" id="ARBA00022989"/>
    </source>
</evidence>
<sequence>MPSLSKRDSILFSLSLAIFEFAAYIANDMIQPAMLEIVANFNAGIEWVPTSFTAYLAGGVLLQWFFGPLSDIRGRRPVMLLGVIFFIISCFAILFSSSIEQFMFMRFLQGIGLCFIGSVGYATIQEAFEEKICVKIIALMANIALVSPLLGPLVGAVLVNILPWQGMFVIVAIVSLFSFVGLLLFMPETVQKKGETLSFYRLGCDYKDVLKNKLFINGSLAIGLANVPLFAWIALSPVILISGKGLSIITYSFLQVPVLGGLIVGNFTLSYLTEKITLINLIKLSEKPMIIGLIVAFLGSELYPSSDFIWITAGLSLYTFGLGISNACLTRLTLFSSDISKGTVSAAMSMIGMIVFILGIEASKIIYLWGREYAFNLLNLSSGLLWLILVTIFIRHFSHKDKTPTV</sequence>
<keyword evidence="15" id="KW-1185">Reference proteome</keyword>
<gene>
    <name evidence="14" type="ORF">G293_01245</name>
</gene>
<evidence type="ECO:0000256" key="8">
    <source>
        <dbReference type="ARBA" id="ARBA00023136"/>
    </source>
</evidence>
<reference evidence="14 15" key="1">
    <citation type="journal article" date="2015" name="Genome Announc.">
        <title>Complete Genome Sequence of 'Candidatus Liberibacter africanus,' a Bacterium Associated with Citrus Huanglongbing.</title>
        <authorList>
            <person name="Lin H."/>
            <person name="Pietersen G."/>
            <person name="Han C."/>
            <person name="Read D.A."/>
            <person name="Lou B."/>
            <person name="Gupta G."/>
            <person name="Civerolo E.L."/>
        </authorList>
    </citation>
    <scope>NUCLEOTIDE SEQUENCE [LARGE SCALE GENOMIC DNA]</scope>
    <source>
        <strain evidence="14 15">PTSAPSY</strain>
    </source>
</reference>
<evidence type="ECO:0000259" key="13">
    <source>
        <dbReference type="PROSITE" id="PS50850"/>
    </source>
</evidence>
<feature type="transmembrane region" description="Helical" evidence="12">
    <location>
        <begin position="103"/>
        <end position="124"/>
    </location>
</feature>
<dbReference type="Proteomes" id="UP000035503">
    <property type="component" value="Chromosome"/>
</dbReference>
<feature type="transmembrane region" description="Helical" evidence="12">
    <location>
        <begin position="346"/>
        <end position="367"/>
    </location>
</feature>
<keyword evidence="5" id="KW-0997">Cell inner membrane</keyword>
<feature type="transmembrane region" description="Helical" evidence="12">
    <location>
        <begin position="136"/>
        <end position="158"/>
    </location>
</feature>
<feature type="transmembrane region" description="Helical" evidence="12">
    <location>
        <begin position="78"/>
        <end position="97"/>
    </location>
</feature>
<keyword evidence="4" id="KW-1003">Cell membrane</keyword>
<evidence type="ECO:0000256" key="4">
    <source>
        <dbReference type="ARBA" id="ARBA00022475"/>
    </source>
</evidence>
<evidence type="ECO:0000256" key="6">
    <source>
        <dbReference type="ARBA" id="ARBA00022692"/>
    </source>
</evidence>
<evidence type="ECO:0000256" key="2">
    <source>
        <dbReference type="ARBA" id="ARBA00011245"/>
    </source>
</evidence>
<dbReference type="STRING" id="1277257.G293_01245"/>
<dbReference type="CDD" id="cd17320">
    <property type="entry name" value="MFS_MdfA_MDR_like"/>
    <property type="match status" value="1"/>
</dbReference>
<comment type="similarity">
    <text evidence="10">Belongs to the major facilitator superfamily. MdfA family.</text>
</comment>
<keyword evidence="7 12" id="KW-1133">Transmembrane helix</keyword>
<keyword evidence="8 12" id="KW-0472">Membrane</keyword>
<dbReference type="GO" id="GO:1990961">
    <property type="term" value="P:xenobiotic detoxification by transmembrane export across the plasma membrane"/>
    <property type="evidence" value="ECO:0007669"/>
    <property type="project" value="TreeGrafter"/>
</dbReference>
<dbReference type="NCBIfam" id="NF011931">
    <property type="entry name" value="PRK15402.1"/>
    <property type="match status" value="1"/>
</dbReference>